<comment type="similarity">
    <text evidence="1">Belongs to the D-alanine--D-alanine ligase family.</text>
</comment>
<evidence type="ECO:0000256" key="1">
    <source>
        <dbReference type="ARBA" id="ARBA00010871"/>
    </source>
</evidence>
<dbReference type="InterPro" id="IPR013815">
    <property type="entry name" value="ATP_grasp_subdomain_1"/>
</dbReference>
<dbReference type="PROSITE" id="PS50975">
    <property type="entry name" value="ATP_GRASP"/>
    <property type="match status" value="1"/>
</dbReference>
<dbReference type="SUPFAM" id="SSF56059">
    <property type="entry name" value="Glutathione synthetase ATP-binding domain-like"/>
    <property type="match status" value="1"/>
</dbReference>
<evidence type="ECO:0000256" key="3">
    <source>
        <dbReference type="PROSITE-ProRule" id="PRU00409"/>
    </source>
</evidence>
<dbReference type="Gene3D" id="3.30.1490.20">
    <property type="entry name" value="ATP-grasp fold, A domain"/>
    <property type="match status" value="1"/>
</dbReference>
<evidence type="ECO:0000313" key="6">
    <source>
        <dbReference type="Proteomes" id="UP001159427"/>
    </source>
</evidence>
<organism evidence="5 6">
    <name type="scientific">Porites evermanni</name>
    <dbReference type="NCBI Taxonomy" id="104178"/>
    <lineage>
        <taxon>Eukaryota</taxon>
        <taxon>Metazoa</taxon>
        <taxon>Cnidaria</taxon>
        <taxon>Anthozoa</taxon>
        <taxon>Hexacorallia</taxon>
        <taxon>Scleractinia</taxon>
        <taxon>Fungiina</taxon>
        <taxon>Poritidae</taxon>
        <taxon>Porites</taxon>
    </lineage>
</organism>
<evidence type="ECO:0000259" key="4">
    <source>
        <dbReference type="PROSITE" id="PS50975"/>
    </source>
</evidence>
<dbReference type="Proteomes" id="UP001159427">
    <property type="component" value="Unassembled WGS sequence"/>
</dbReference>
<dbReference type="PANTHER" id="PTHR23132:SF23">
    <property type="entry name" value="D-ALANINE--D-ALANINE LIGASE B"/>
    <property type="match status" value="1"/>
</dbReference>
<keyword evidence="3" id="KW-0067">ATP-binding</keyword>
<comment type="caution">
    <text evidence="5">The sequence shown here is derived from an EMBL/GenBank/DDBJ whole genome shotgun (WGS) entry which is preliminary data.</text>
</comment>
<evidence type="ECO:0000256" key="2">
    <source>
        <dbReference type="ARBA" id="ARBA00022598"/>
    </source>
</evidence>
<dbReference type="InterPro" id="IPR011095">
    <property type="entry name" value="Dala_Dala_lig_C"/>
</dbReference>
<keyword evidence="2" id="KW-0436">Ligase</keyword>
<keyword evidence="3" id="KW-0547">Nucleotide-binding</keyword>
<dbReference type="EMBL" id="CALNXI010000145">
    <property type="protein sequence ID" value="CAH3020358.1"/>
    <property type="molecule type" value="Genomic_DNA"/>
</dbReference>
<protein>
    <recommendedName>
        <fullName evidence="4">ATP-grasp domain-containing protein</fullName>
    </recommendedName>
</protein>
<proteinExistence type="inferred from homology"/>
<feature type="domain" description="ATP-grasp" evidence="4">
    <location>
        <begin position="115"/>
        <end position="329"/>
    </location>
</feature>
<gene>
    <name evidence="5" type="ORF">PEVE_00006832</name>
</gene>
<dbReference type="Pfam" id="PF07478">
    <property type="entry name" value="Dala_Dala_lig_C"/>
    <property type="match status" value="1"/>
</dbReference>
<accession>A0ABN8LY20</accession>
<dbReference type="Gene3D" id="3.40.50.20">
    <property type="match status" value="1"/>
</dbReference>
<dbReference type="PANTHER" id="PTHR23132">
    <property type="entry name" value="D-ALANINE--D-ALANINE LIGASE"/>
    <property type="match status" value="1"/>
</dbReference>
<keyword evidence="6" id="KW-1185">Reference proteome</keyword>
<name>A0ABN8LY20_9CNID</name>
<evidence type="ECO:0000313" key="5">
    <source>
        <dbReference type="EMBL" id="CAH3020358.1"/>
    </source>
</evidence>
<sequence>MFYGGSFDDGMGSEKYSFTYALARPDGTWSFVKQLSDIVDVERVEERENNVEKMDVTAALQHIKSVIKPDLTLIHFVCLKGTTTFWALFEALDIPLIGGSAESRYLCMDKLKTRGVLLAYNSVSCAEGLTLSKGSPIPSAHIKYPCVVKASKGEDSKSVRLVKDQQSLDVAIKHALTYSNQVIIERFIEGREIRCAVVKSEKTGDIKALSCMEYNVPAKNIREDKLLCVDEKGLPACSKAPENRTWFLDPAKEGALINRVQQQSCQVFQELDLQDFGLFDFRVDREGNPFFLECNLFCSFGYKSVLNVIAKDSGFTDESLFDLMVQNVLIRKEKTY</sequence>
<dbReference type="InterPro" id="IPR011761">
    <property type="entry name" value="ATP-grasp"/>
</dbReference>
<reference evidence="5 6" key="1">
    <citation type="submission" date="2022-05" db="EMBL/GenBank/DDBJ databases">
        <authorList>
            <consortium name="Genoscope - CEA"/>
            <person name="William W."/>
        </authorList>
    </citation>
    <scope>NUCLEOTIDE SEQUENCE [LARGE SCALE GENOMIC DNA]</scope>
</reference>
<dbReference type="Gene3D" id="3.30.470.20">
    <property type="entry name" value="ATP-grasp fold, B domain"/>
    <property type="match status" value="1"/>
</dbReference>